<evidence type="ECO:0000313" key="4">
    <source>
        <dbReference type="EMBL" id="KYN50350.1"/>
    </source>
</evidence>
<dbReference type="Proteomes" id="UP000078542">
    <property type="component" value="Unassembled WGS sequence"/>
</dbReference>
<keyword evidence="5" id="KW-1185">Reference proteome</keyword>
<comment type="caution">
    <text evidence="4">The sequence shown here is derived from an EMBL/GenBank/DDBJ whole genome shotgun (WGS) entry which is preliminary data.</text>
</comment>
<keyword evidence="1" id="KW-0238">DNA-binding</keyword>
<sequence>MEYNNAIKLGKTLCRGVFEETDKTMSEQKKETDTEKRLARCARRAERKAICRCGQRSRTRTRSRSRRRKRRIVSQNPFIIFYLEMYYKMPDKHVTEVARQAGKEWCALPQEERMKYIRLAEREQKRRKSGRGRRRIRRRRRRRGRDSD</sequence>
<evidence type="ECO:0000256" key="2">
    <source>
        <dbReference type="SAM" id="MobiDB-lite"/>
    </source>
</evidence>
<dbReference type="GO" id="GO:0005634">
    <property type="term" value="C:nucleus"/>
    <property type="evidence" value="ECO:0007669"/>
    <property type="project" value="UniProtKB-UniRule"/>
</dbReference>
<dbReference type="SUPFAM" id="SSF47095">
    <property type="entry name" value="HMG-box"/>
    <property type="match status" value="1"/>
</dbReference>
<feature type="DNA-binding region" description="HMG box" evidence="1">
    <location>
        <begin position="54"/>
        <end position="135"/>
    </location>
</feature>
<dbReference type="SMART" id="SM00398">
    <property type="entry name" value="HMG"/>
    <property type="match status" value="1"/>
</dbReference>
<evidence type="ECO:0000313" key="5">
    <source>
        <dbReference type="Proteomes" id="UP000078542"/>
    </source>
</evidence>
<feature type="region of interest" description="Disordered" evidence="2">
    <location>
        <begin position="122"/>
        <end position="148"/>
    </location>
</feature>
<feature type="compositionally biased region" description="Basic residues" evidence="2">
    <location>
        <begin position="125"/>
        <end position="148"/>
    </location>
</feature>
<dbReference type="Gene3D" id="1.10.30.10">
    <property type="entry name" value="High mobility group box domain"/>
    <property type="match status" value="1"/>
</dbReference>
<organism evidence="4 5">
    <name type="scientific">Cyphomyrmex costatus</name>
    <dbReference type="NCBI Taxonomy" id="456900"/>
    <lineage>
        <taxon>Eukaryota</taxon>
        <taxon>Metazoa</taxon>
        <taxon>Ecdysozoa</taxon>
        <taxon>Arthropoda</taxon>
        <taxon>Hexapoda</taxon>
        <taxon>Insecta</taxon>
        <taxon>Pterygota</taxon>
        <taxon>Neoptera</taxon>
        <taxon>Endopterygota</taxon>
        <taxon>Hymenoptera</taxon>
        <taxon>Apocrita</taxon>
        <taxon>Aculeata</taxon>
        <taxon>Formicoidea</taxon>
        <taxon>Formicidae</taxon>
        <taxon>Myrmicinae</taxon>
        <taxon>Cyphomyrmex</taxon>
    </lineage>
</organism>
<dbReference type="Pfam" id="PF00505">
    <property type="entry name" value="HMG_box"/>
    <property type="match status" value="1"/>
</dbReference>
<accession>A0A151K2J7</accession>
<dbReference type="EMBL" id="LKEX01025115">
    <property type="protein sequence ID" value="KYN50350.1"/>
    <property type="molecule type" value="Genomic_DNA"/>
</dbReference>
<dbReference type="InterPro" id="IPR036910">
    <property type="entry name" value="HMG_box_dom_sf"/>
</dbReference>
<proteinExistence type="predicted"/>
<reference evidence="4 5" key="1">
    <citation type="submission" date="2016-03" db="EMBL/GenBank/DDBJ databases">
        <title>Cyphomyrmex costatus WGS genome.</title>
        <authorList>
            <person name="Nygaard S."/>
            <person name="Hu H."/>
            <person name="Boomsma J."/>
            <person name="Zhang G."/>
        </authorList>
    </citation>
    <scope>NUCLEOTIDE SEQUENCE [LARGE SCALE GENOMIC DNA]</scope>
    <source>
        <strain evidence="4">MS0001</strain>
        <tissue evidence="4">Whole body</tissue>
    </source>
</reference>
<name>A0A151K2J7_9HYME</name>
<evidence type="ECO:0000256" key="1">
    <source>
        <dbReference type="PROSITE-ProRule" id="PRU00267"/>
    </source>
</evidence>
<dbReference type="GO" id="GO:0003677">
    <property type="term" value="F:DNA binding"/>
    <property type="evidence" value="ECO:0007669"/>
    <property type="project" value="UniProtKB-UniRule"/>
</dbReference>
<protein>
    <recommendedName>
        <fullName evidence="3">HMG box domain-containing protein</fullName>
    </recommendedName>
</protein>
<gene>
    <name evidence="4" type="ORF">ALC62_15197</name>
</gene>
<dbReference type="AlphaFoldDB" id="A0A151K2J7"/>
<keyword evidence="1" id="KW-0539">Nucleus</keyword>
<feature type="domain" description="HMG box" evidence="3">
    <location>
        <begin position="54"/>
        <end position="135"/>
    </location>
</feature>
<dbReference type="CDD" id="cd00084">
    <property type="entry name" value="HMG-box_SF"/>
    <property type="match status" value="1"/>
</dbReference>
<dbReference type="PROSITE" id="PS50118">
    <property type="entry name" value="HMG_BOX_2"/>
    <property type="match status" value="1"/>
</dbReference>
<evidence type="ECO:0000259" key="3">
    <source>
        <dbReference type="PROSITE" id="PS50118"/>
    </source>
</evidence>
<dbReference type="InterPro" id="IPR009071">
    <property type="entry name" value="HMG_box_dom"/>
</dbReference>